<evidence type="ECO:0000313" key="1">
    <source>
        <dbReference type="Proteomes" id="UP000046395"/>
    </source>
</evidence>
<reference evidence="2" key="1">
    <citation type="submission" date="2019-12" db="UniProtKB">
        <authorList>
            <consortium name="WormBaseParasite"/>
        </authorList>
    </citation>
    <scope>IDENTIFICATION</scope>
</reference>
<proteinExistence type="predicted"/>
<accession>A0A5S6R0E8</accession>
<dbReference type="WBParaSite" id="TMUE_3000012637.1">
    <property type="protein sequence ID" value="TMUE_3000012637.1"/>
    <property type="gene ID" value="WBGene00301632"/>
</dbReference>
<dbReference type="Proteomes" id="UP000046395">
    <property type="component" value="Unassembled WGS sequence"/>
</dbReference>
<protein>
    <submittedName>
        <fullName evidence="2">Transposase zinc-ribbon domain-containing protein</fullName>
    </submittedName>
</protein>
<name>A0A5S6R0E8_TRIMR</name>
<sequence length="188" mass="21365">MSYKFVPDEVAACKFMQRKGHLHRRRVCPRCGRTMVLKPRSDRKDARWRCNGTRCYKELSPKTGTWFQGCELPIRTVLLFVQAWSEKMTSIANGMALFKMNKRSVVRLNAAMRRVAEEWLLNNPVPVGGPGLTVEVDESLFSKRKYNRAGCFPRRGSSAVCAAKRAIVSLSVWQIGPPLRLSMSSKIT</sequence>
<dbReference type="AlphaFoldDB" id="A0A5S6R0E8"/>
<keyword evidence="1" id="KW-1185">Reference proteome</keyword>
<evidence type="ECO:0000313" key="2">
    <source>
        <dbReference type="WBParaSite" id="TMUE_3000012637.1"/>
    </source>
</evidence>
<organism evidence="1 2">
    <name type="scientific">Trichuris muris</name>
    <name type="common">Mouse whipworm</name>
    <dbReference type="NCBI Taxonomy" id="70415"/>
    <lineage>
        <taxon>Eukaryota</taxon>
        <taxon>Metazoa</taxon>
        <taxon>Ecdysozoa</taxon>
        <taxon>Nematoda</taxon>
        <taxon>Enoplea</taxon>
        <taxon>Dorylaimia</taxon>
        <taxon>Trichinellida</taxon>
        <taxon>Trichuridae</taxon>
        <taxon>Trichuris</taxon>
    </lineage>
</organism>